<dbReference type="PANTHER" id="PTHR12260:SF6">
    <property type="entry name" value="DAMAGE-CONTROL PHOSPHATASE ARMT1"/>
    <property type="match status" value="1"/>
</dbReference>
<dbReference type="GO" id="GO:0046872">
    <property type="term" value="F:metal ion binding"/>
    <property type="evidence" value="ECO:0007669"/>
    <property type="project" value="UniProtKB-UniRule"/>
</dbReference>
<comment type="domain">
    <text evidence="10">Subfamily III proteins have a conserved RTxK motif about 40-50 residues from the C-terminus; the threonine may be replaced by serine or cysteine.</text>
</comment>
<dbReference type="EC" id="2.1.1.-" evidence="10"/>
<dbReference type="FunFam" id="3.40.50.10880:FF:000005">
    <property type="entry name" value="DUF89-domain-containing protein"/>
    <property type="match status" value="1"/>
</dbReference>
<dbReference type="Gene3D" id="1.20.930.60">
    <property type="match status" value="1"/>
</dbReference>
<evidence type="ECO:0000256" key="7">
    <source>
        <dbReference type="ARBA" id="ARBA00023211"/>
    </source>
</evidence>
<dbReference type="GO" id="GO:0016462">
    <property type="term" value="F:pyrophosphatase activity"/>
    <property type="evidence" value="ECO:0007669"/>
    <property type="project" value="UniProtKB-ARBA"/>
</dbReference>
<evidence type="ECO:0000256" key="6">
    <source>
        <dbReference type="ARBA" id="ARBA00022801"/>
    </source>
</evidence>
<dbReference type="KEGG" id="dan:6498192"/>
<keyword evidence="7 10" id="KW-0464">Manganese</keyword>
<dbReference type="FunFam" id="1.20.930.60:FF:000002">
    <property type="entry name" value="Protein-glutamate O-methyltransferase C1393.13"/>
    <property type="match status" value="1"/>
</dbReference>
<comment type="catalytic activity">
    <reaction evidence="1 10">
        <text>L-glutamyl-[protein] + S-adenosyl-L-methionine = [protein]-L-glutamate 5-O-methyl ester + S-adenosyl-L-homocysteine</text>
        <dbReference type="Rhea" id="RHEA:24452"/>
        <dbReference type="Rhea" id="RHEA-COMP:10208"/>
        <dbReference type="Rhea" id="RHEA-COMP:10311"/>
        <dbReference type="ChEBI" id="CHEBI:29973"/>
        <dbReference type="ChEBI" id="CHEBI:57856"/>
        <dbReference type="ChEBI" id="CHEBI:59789"/>
        <dbReference type="ChEBI" id="CHEBI:82795"/>
    </reaction>
</comment>
<dbReference type="GO" id="GO:0030643">
    <property type="term" value="P:intracellular phosphate ion homeostasis"/>
    <property type="evidence" value="ECO:0007669"/>
    <property type="project" value="UniProtKB-ARBA"/>
</dbReference>
<evidence type="ECO:0000256" key="10">
    <source>
        <dbReference type="RuleBase" id="RU367030"/>
    </source>
</evidence>
<dbReference type="PhylomeDB" id="B3MK73"/>
<dbReference type="Gene3D" id="3.40.50.10880">
    <property type="entry name" value="Uncharacterised protein PF01937, DUF89, domain 3"/>
    <property type="match status" value="1"/>
</dbReference>
<keyword evidence="6 10" id="KW-0378">Hydrolase</keyword>
<dbReference type="eggNOG" id="KOG3870">
    <property type="taxonomic scope" value="Eukaryota"/>
</dbReference>
<dbReference type="STRING" id="7217.B3MK73"/>
<dbReference type="GO" id="GO:0005634">
    <property type="term" value="C:nucleus"/>
    <property type="evidence" value="ECO:0007669"/>
    <property type="project" value="TreeGrafter"/>
</dbReference>
<dbReference type="FunCoup" id="B3MK73">
    <property type="interactions" value="100"/>
</dbReference>
<evidence type="ECO:0000256" key="9">
    <source>
        <dbReference type="ARBA" id="ARBA00048809"/>
    </source>
</evidence>
<dbReference type="GO" id="GO:0103026">
    <property type="term" value="F:fructose-1-phosphatase activity"/>
    <property type="evidence" value="ECO:0007669"/>
    <property type="project" value="RHEA"/>
</dbReference>
<dbReference type="InterPro" id="IPR039763">
    <property type="entry name" value="ARMT1"/>
</dbReference>
<evidence type="ECO:0000256" key="8">
    <source>
        <dbReference type="ARBA" id="ARBA00045980"/>
    </source>
</evidence>
<evidence type="ECO:0000259" key="11">
    <source>
        <dbReference type="Pfam" id="PF01937"/>
    </source>
</evidence>
<comment type="cofactor">
    <cofactor evidence="10">
        <name>Mn(2+)</name>
        <dbReference type="ChEBI" id="CHEBI:29035"/>
    </cofactor>
    <cofactor evidence="10">
        <name>Ni(2+)</name>
        <dbReference type="ChEBI" id="CHEBI:49786"/>
    </cofactor>
</comment>
<accession>B3MK73</accession>
<name>B3MK73_DROAN</name>
<dbReference type="GO" id="GO:0097023">
    <property type="term" value="F:fructose 6-phosphate aldolase activity"/>
    <property type="evidence" value="ECO:0007669"/>
    <property type="project" value="RHEA"/>
</dbReference>
<comment type="catalytic activity">
    <reaction evidence="9 10">
        <text>beta-D-fructose 6-phosphate = dihydroxyacetone + D-glyceraldehyde 3-phosphate</text>
        <dbReference type="Rhea" id="RHEA:28002"/>
        <dbReference type="ChEBI" id="CHEBI:16016"/>
        <dbReference type="ChEBI" id="CHEBI:57634"/>
        <dbReference type="ChEBI" id="CHEBI:59776"/>
    </reaction>
</comment>
<dbReference type="OrthoDB" id="541375at2759"/>
<dbReference type="InterPro" id="IPR002791">
    <property type="entry name" value="ARMT1-like_metal-bd"/>
</dbReference>
<keyword evidence="13" id="KW-1185">Reference proteome</keyword>
<keyword evidence="4" id="KW-0533">Nickel</keyword>
<dbReference type="GO" id="GO:0008983">
    <property type="term" value="F:protein-glutamate O-methyltransferase activity"/>
    <property type="evidence" value="ECO:0007669"/>
    <property type="project" value="RHEA"/>
</dbReference>
<dbReference type="GeneID" id="6498192"/>
<dbReference type="AlphaFoldDB" id="B3MK73"/>
<protein>
    <recommendedName>
        <fullName evidence="10">Sugar phosphate phosphatase</fullName>
        <ecNumber evidence="10">2.1.1.-</ecNumber>
        <ecNumber evidence="10">3.1.3.-</ecNumber>
    </recommendedName>
</protein>
<evidence type="ECO:0000256" key="4">
    <source>
        <dbReference type="ARBA" id="ARBA00022596"/>
    </source>
</evidence>
<evidence type="ECO:0000256" key="1">
    <source>
        <dbReference type="ARBA" id="ARBA00000807"/>
    </source>
</evidence>
<dbReference type="EMBL" id="CH902620">
    <property type="protein sequence ID" value="EDV31491.1"/>
    <property type="molecule type" value="Genomic_DNA"/>
</dbReference>
<evidence type="ECO:0000256" key="2">
    <source>
        <dbReference type="ARBA" id="ARBA00001326"/>
    </source>
</evidence>
<dbReference type="Pfam" id="PF01937">
    <property type="entry name" value="ARMT1-like_dom"/>
    <property type="match status" value="1"/>
</dbReference>
<evidence type="ECO:0000256" key="3">
    <source>
        <dbReference type="ARBA" id="ARBA00009519"/>
    </source>
</evidence>
<dbReference type="InParanoid" id="B3MK73"/>
<dbReference type="SUPFAM" id="SSF111321">
    <property type="entry name" value="AF1104-like"/>
    <property type="match status" value="1"/>
</dbReference>
<evidence type="ECO:0000313" key="13">
    <source>
        <dbReference type="Proteomes" id="UP000007801"/>
    </source>
</evidence>
<comment type="catalytic activity">
    <reaction evidence="2 10">
        <text>beta-D-fructose 1-phosphate + H2O = D-fructose + phosphate</text>
        <dbReference type="Rhea" id="RHEA:35603"/>
        <dbReference type="ChEBI" id="CHEBI:15377"/>
        <dbReference type="ChEBI" id="CHEBI:37721"/>
        <dbReference type="ChEBI" id="CHEBI:43474"/>
        <dbReference type="ChEBI" id="CHEBI:138881"/>
    </reaction>
</comment>
<comment type="similarity">
    <text evidence="3 10">Belongs to the damage-control phosphatase family. Sugar phosphate phosphatase III subfamily.</text>
</comment>
<feature type="domain" description="Damage-control phosphatase ARMT1-like metal-binding" evidence="11">
    <location>
        <begin position="43"/>
        <end position="424"/>
    </location>
</feature>
<comment type="function">
    <text evidence="8 10">Metal-dependent phosphatase that shows phosphatase activity against several substrates, including fructose-1-phosphate and fructose-6-phosphate. Its preference for fructose-1-phosphate, a strong glycating agent that causes DNA damage rather than a canonical yeast metabolite, suggests a damage-control function in hexose phosphate metabolism. Has also been shown to have O-methyltransferase activity that methylates glutamate residues of target proteins to form gamma-glutamyl methyl ester residues. Possibly methylates PCNA, suggesting it is involved in the DNA damage response.</text>
</comment>
<evidence type="ECO:0000256" key="5">
    <source>
        <dbReference type="ARBA" id="ARBA00022723"/>
    </source>
</evidence>
<organism evidence="12 13">
    <name type="scientific">Drosophila ananassae</name>
    <name type="common">Fruit fly</name>
    <dbReference type="NCBI Taxonomy" id="7217"/>
    <lineage>
        <taxon>Eukaryota</taxon>
        <taxon>Metazoa</taxon>
        <taxon>Ecdysozoa</taxon>
        <taxon>Arthropoda</taxon>
        <taxon>Hexapoda</taxon>
        <taxon>Insecta</taxon>
        <taxon>Pterygota</taxon>
        <taxon>Neoptera</taxon>
        <taxon>Endopterygota</taxon>
        <taxon>Diptera</taxon>
        <taxon>Brachycera</taxon>
        <taxon>Muscomorpha</taxon>
        <taxon>Ephydroidea</taxon>
        <taxon>Drosophilidae</taxon>
        <taxon>Drosophila</taxon>
        <taxon>Sophophora</taxon>
    </lineage>
</organism>
<keyword evidence="10" id="KW-0808">Transferase</keyword>
<gene>
    <name evidence="12" type="primary">Dana\GF15383</name>
    <name evidence="12" type="synonym">dana_GLEANR_16149</name>
    <name evidence="12" type="ORF">GF15383</name>
</gene>
<evidence type="ECO:0000313" key="12">
    <source>
        <dbReference type="EMBL" id="EDV31491.1"/>
    </source>
</evidence>
<dbReference type="Proteomes" id="UP000007801">
    <property type="component" value="Unassembled WGS sequence"/>
</dbReference>
<dbReference type="OMA" id="SHFWTGP"/>
<dbReference type="GO" id="GO:0032259">
    <property type="term" value="P:methylation"/>
    <property type="evidence" value="ECO:0007669"/>
    <property type="project" value="UniProtKB-KW"/>
</dbReference>
<dbReference type="PANTHER" id="PTHR12260">
    <property type="entry name" value="DAMAGE-CONTROL PHOSPHATASE ARMT1"/>
    <property type="match status" value="1"/>
</dbReference>
<dbReference type="GO" id="GO:0006974">
    <property type="term" value="P:DNA damage response"/>
    <property type="evidence" value="ECO:0007669"/>
    <property type="project" value="TreeGrafter"/>
</dbReference>
<keyword evidence="5 10" id="KW-0479">Metal-binding</keyword>
<sequence length="486" mass="56348">MMVLRTSIISDKSQETELLEGPTPRHSLLSGRYKQSFAYLSLRTRMPGIMQQMIMRITSESPSLVEQFGEDVMNDVRHIVDCVDRLKNELNRDRQFIFFHGNEPDKAEWNAFLTELPRPKKSFFRACWLHAECYLYRRLYSFFENSRYLNGYDPFNHLKMDDLTISTNAMKSLAKATRGLAKSFDNFSNLLRIVLWSNHYEITLGAYEFSEEESRTDINVLAQVADLDRNLLVDDSTYIWNCLIKKRECSSNIVDFICDNGGFEFFTDMLFLEYLIENDLASQVRLHVKAIPWYISDLMAKDIEWTINYLIQQTDAILSSVGSRWLHLMNTEKIIVAPQSYFWTGPQPYFVMVELDLELYKLLTSSRLVIFKGDLNYRKLLGDFIWDSAEEFITCLRGFRPTNIAAIRTVKCEVICGLPEGMSDTLLRSDPMWMISSNYGLIQYTDSLKCACGLLSGTTCNMTNKDALQPLACSSFSRRTTLKEHM</sequence>
<dbReference type="EC" id="3.1.3.-" evidence="10"/>
<keyword evidence="10" id="KW-0489">Methyltransferase</keyword>
<dbReference type="HOGENOM" id="CLU_030117_2_1_1"/>
<dbReference type="InterPro" id="IPR036075">
    <property type="entry name" value="ARMT-1-like_metal-bd_sf"/>
</dbReference>
<dbReference type="SMR" id="B3MK73"/>
<reference evidence="12 13" key="1">
    <citation type="journal article" date="2007" name="Nature">
        <title>Evolution of genes and genomes on the Drosophila phylogeny.</title>
        <authorList>
            <consortium name="Drosophila 12 Genomes Consortium"/>
            <person name="Clark A.G."/>
            <person name="Eisen M.B."/>
            <person name="Smith D.R."/>
            <person name="Bergman C.M."/>
            <person name="Oliver B."/>
            <person name="Markow T.A."/>
            <person name="Kaufman T.C."/>
            <person name="Kellis M."/>
            <person name="Gelbart W."/>
            <person name="Iyer V.N."/>
            <person name="Pollard D.A."/>
            <person name="Sackton T.B."/>
            <person name="Larracuente A.M."/>
            <person name="Singh N.D."/>
            <person name="Abad J.P."/>
            <person name="Abt D.N."/>
            <person name="Adryan B."/>
            <person name="Aguade M."/>
            <person name="Akashi H."/>
            <person name="Anderson W.W."/>
            <person name="Aquadro C.F."/>
            <person name="Ardell D.H."/>
            <person name="Arguello R."/>
            <person name="Artieri C.G."/>
            <person name="Barbash D.A."/>
            <person name="Barker D."/>
            <person name="Barsanti P."/>
            <person name="Batterham P."/>
            <person name="Batzoglou S."/>
            <person name="Begun D."/>
            <person name="Bhutkar A."/>
            <person name="Blanco E."/>
            <person name="Bosak S.A."/>
            <person name="Bradley R.K."/>
            <person name="Brand A.D."/>
            <person name="Brent M.R."/>
            <person name="Brooks A.N."/>
            <person name="Brown R.H."/>
            <person name="Butlin R.K."/>
            <person name="Caggese C."/>
            <person name="Calvi B.R."/>
            <person name="Bernardo de Carvalho A."/>
            <person name="Caspi A."/>
            <person name="Castrezana S."/>
            <person name="Celniker S.E."/>
            <person name="Chang J.L."/>
            <person name="Chapple C."/>
            <person name="Chatterji S."/>
            <person name="Chinwalla A."/>
            <person name="Civetta A."/>
            <person name="Clifton S.W."/>
            <person name="Comeron J.M."/>
            <person name="Costello J.C."/>
            <person name="Coyne J.A."/>
            <person name="Daub J."/>
            <person name="David R.G."/>
            <person name="Delcher A.L."/>
            <person name="Delehaunty K."/>
            <person name="Do C.B."/>
            <person name="Ebling H."/>
            <person name="Edwards K."/>
            <person name="Eickbush T."/>
            <person name="Evans J.D."/>
            <person name="Filipski A."/>
            <person name="Findeiss S."/>
            <person name="Freyhult E."/>
            <person name="Fulton L."/>
            <person name="Fulton R."/>
            <person name="Garcia A.C."/>
            <person name="Gardiner A."/>
            <person name="Garfield D.A."/>
            <person name="Garvin B.E."/>
            <person name="Gibson G."/>
            <person name="Gilbert D."/>
            <person name="Gnerre S."/>
            <person name="Godfrey J."/>
            <person name="Good R."/>
            <person name="Gotea V."/>
            <person name="Gravely B."/>
            <person name="Greenberg A.J."/>
            <person name="Griffiths-Jones S."/>
            <person name="Gross S."/>
            <person name="Guigo R."/>
            <person name="Gustafson E.A."/>
            <person name="Haerty W."/>
            <person name="Hahn M.W."/>
            <person name="Halligan D.L."/>
            <person name="Halpern A.L."/>
            <person name="Halter G.M."/>
            <person name="Han M.V."/>
            <person name="Heger A."/>
            <person name="Hillier L."/>
            <person name="Hinrichs A.S."/>
            <person name="Holmes I."/>
            <person name="Hoskins R.A."/>
            <person name="Hubisz M.J."/>
            <person name="Hultmark D."/>
            <person name="Huntley M.A."/>
            <person name="Jaffe D.B."/>
            <person name="Jagadeeshan S."/>
            <person name="Jeck W.R."/>
            <person name="Johnson J."/>
            <person name="Jones C.D."/>
            <person name="Jordan W.C."/>
            <person name="Karpen G.H."/>
            <person name="Kataoka E."/>
            <person name="Keightley P.D."/>
            <person name="Kheradpour P."/>
            <person name="Kirkness E.F."/>
            <person name="Koerich L.B."/>
            <person name="Kristiansen K."/>
            <person name="Kudrna D."/>
            <person name="Kulathinal R.J."/>
            <person name="Kumar S."/>
            <person name="Kwok R."/>
            <person name="Lander E."/>
            <person name="Langley C.H."/>
            <person name="Lapoint R."/>
            <person name="Lazzaro B.P."/>
            <person name="Lee S.J."/>
            <person name="Levesque L."/>
            <person name="Li R."/>
            <person name="Lin C.F."/>
            <person name="Lin M.F."/>
            <person name="Lindblad-Toh K."/>
            <person name="Llopart A."/>
            <person name="Long M."/>
            <person name="Low L."/>
            <person name="Lozovsky E."/>
            <person name="Lu J."/>
            <person name="Luo M."/>
            <person name="Machado C.A."/>
            <person name="Makalowski W."/>
            <person name="Marzo M."/>
            <person name="Matsuda M."/>
            <person name="Matzkin L."/>
            <person name="McAllister B."/>
            <person name="McBride C.S."/>
            <person name="McKernan B."/>
            <person name="McKernan K."/>
            <person name="Mendez-Lago M."/>
            <person name="Minx P."/>
            <person name="Mollenhauer M.U."/>
            <person name="Montooth K."/>
            <person name="Mount S.M."/>
            <person name="Mu X."/>
            <person name="Myers E."/>
            <person name="Negre B."/>
            <person name="Newfeld S."/>
            <person name="Nielsen R."/>
            <person name="Noor M.A."/>
            <person name="O'Grady P."/>
            <person name="Pachter L."/>
            <person name="Papaceit M."/>
            <person name="Parisi M.J."/>
            <person name="Parisi M."/>
            <person name="Parts L."/>
            <person name="Pedersen J.S."/>
            <person name="Pesole G."/>
            <person name="Phillippy A.M."/>
            <person name="Ponting C.P."/>
            <person name="Pop M."/>
            <person name="Porcelli D."/>
            <person name="Powell J.R."/>
            <person name="Prohaska S."/>
            <person name="Pruitt K."/>
            <person name="Puig M."/>
            <person name="Quesneville H."/>
            <person name="Ram K.R."/>
            <person name="Rand D."/>
            <person name="Rasmussen M.D."/>
            <person name="Reed L.K."/>
            <person name="Reenan R."/>
            <person name="Reily A."/>
            <person name="Remington K.A."/>
            <person name="Rieger T.T."/>
            <person name="Ritchie M.G."/>
            <person name="Robin C."/>
            <person name="Rogers Y.H."/>
            <person name="Rohde C."/>
            <person name="Rozas J."/>
            <person name="Rubenfield M.J."/>
            <person name="Ruiz A."/>
            <person name="Russo S."/>
            <person name="Salzberg S.L."/>
            <person name="Sanchez-Gracia A."/>
            <person name="Saranga D.J."/>
            <person name="Sato H."/>
            <person name="Schaeffer S.W."/>
            <person name="Schatz M.C."/>
            <person name="Schlenke T."/>
            <person name="Schwartz R."/>
            <person name="Segarra C."/>
            <person name="Singh R.S."/>
            <person name="Sirot L."/>
            <person name="Sirota M."/>
            <person name="Sisneros N.B."/>
            <person name="Smith C.D."/>
            <person name="Smith T.F."/>
            <person name="Spieth J."/>
            <person name="Stage D.E."/>
            <person name="Stark A."/>
            <person name="Stephan W."/>
            <person name="Strausberg R.L."/>
            <person name="Strempel S."/>
            <person name="Sturgill D."/>
            <person name="Sutton G."/>
            <person name="Sutton G.G."/>
            <person name="Tao W."/>
            <person name="Teichmann S."/>
            <person name="Tobari Y.N."/>
            <person name="Tomimura Y."/>
            <person name="Tsolas J.M."/>
            <person name="Valente V.L."/>
            <person name="Venter E."/>
            <person name="Venter J.C."/>
            <person name="Vicario S."/>
            <person name="Vieira F.G."/>
            <person name="Vilella A.J."/>
            <person name="Villasante A."/>
            <person name="Walenz B."/>
            <person name="Wang J."/>
            <person name="Wasserman M."/>
            <person name="Watts T."/>
            <person name="Wilson D."/>
            <person name="Wilson R.K."/>
            <person name="Wing R.A."/>
            <person name="Wolfner M.F."/>
            <person name="Wong A."/>
            <person name="Wong G.K."/>
            <person name="Wu C.I."/>
            <person name="Wu G."/>
            <person name="Yamamoto D."/>
            <person name="Yang H.P."/>
            <person name="Yang S.P."/>
            <person name="Yorke J.A."/>
            <person name="Yoshida K."/>
            <person name="Zdobnov E."/>
            <person name="Zhang P."/>
            <person name="Zhang Y."/>
            <person name="Zimin A.V."/>
            <person name="Baldwin J."/>
            <person name="Abdouelleil A."/>
            <person name="Abdulkadir J."/>
            <person name="Abebe A."/>
            <person name="Abera B."/>
            <person name="Abreu J."/>
            <person name="Acer S.C."/>
            <person name="Aftuck L."/>
            <person name="Alexander A."/>
            <person name="An P."/>
            <person name="Anderson E."/>
            <person name="Anderson S."/>
            <person name="Arachi H."/>
            <person name="Azer M."/>
            <person name="Bachantsang P."/>
            <person name="Barry A."/>
            <person name="Bayul T."/>
            <person name="Berlin A."/>
            <person name="Bessette D."/>
            <person name="Bloom T."/>
            <person name="Blye J."/>
            <person name="Boguslavskiy L."/>
            <person name="Bonnet C."/>
            <person name="Boukhgalter B."/>
            <person name="Bourzgui I."/>
            <person name="Brown A."/>
            <person name="Cahill P."/>
            <person name="Channer S."/>
            <person name="Cheshatsang Y."/>
            <person name="Chuda L."/>
            <person name="Citroen M."/>
            <person name="Collymore A."/>
            <person name="Cooke P."/>
            <person name="Costello M."/>
            <person name="D'Aco K."/>
            <person name="Daza R."/>
            <person name="De Haan G."/>
            <person name="DeGray S."/>
            <person name="DeMaso C."/>
            <person name="Dhargay N."/>
            <person name="Dooley K."/>
            <person name="Dooley E."/>
            <person name="Doricent M."/>
            <person name="Dorje P."/>
            <person name="Dorjee K."/>
            <person name="Dupes A."/>
            <person name="Elong R."/>
            <person name="Falk J."/>
            <person name="Farina A."/>
            <person name="Faro S."/>
            <person name="Ferguson D."/>
            <person name="Fisher S."/>
            <person name="Foley C.D."/>
            <person name="Franke A."/>
            <person name="Friedrich D."/>
            <person name="Gadbois L."/>
            <person name="Gearin G."/>
            <person name="Gearin C.R."/>
            <person name="Giannoukos G."/>
            <person name="Goode T."/>
            <person name="Graham J."/>
            <person name="Grandbois E."/>
            <person name="Grewal S."/>
            <person name="Gyaltsen K."/>
            <person name="Hafez N."/>
            <person name="Hagos B."/>
            <person name="Hall J."/>
            <person name="Henson C."/>
            <person name="Hollinger A."/>
            <person name="Honan T."/>
            <person name="Huard M.D."/>
            <person name="Hughes L."/>
            <person name="Hurhula B."/>
            <person name="Husby M.E."/>
            <person name="Kamat A."/>
            <person name="Kanga B."/>
            <person name="Kashin S."/>
            <person name="Khazanovich D."/>
            <person name="Kisner P."/>
            <person name="Lance K."/>
            <person name="Lara M."/>
            <person name="Lee W."/>
            <person name="Lennon N."/>
            <person name="Letendre F."/>
            <person name="LeVine R."/>
            <person name="Lipovsky A."/>
            <person name="Liu X."/>
            <person name="Liu J."/>
            <person name="Liu S."/>
            <person name="Lokyitsang T."/>
            <person name="Lokyitsang Y."/>
            <person name="Lubonja R."/>
            <person name="Lui A."/>
            <person name="MacDonald P."/>
            <person name="Magnisalis V."/>
            <person name="Maru K."/>
            <person name="Matthews C."/>
            <person name="McCusker W."/>
            <person name="McDonough S."/>
            <person name="Mehta T."/>
            <person name="Meldrim J."/>
            <person name="Meneus L."/>
            <person name="Mihai O."/>
            <person name="Mihalev A."/>
            <person name="Mihova T."/>
            <person name="Mittelman R."/>
            <person name="Mlenga V."/>
            <person name="Montmayeur A."/>
            <person name="Mulrain L."/>
            <person name="Navidi A."/>
            <person name="Naylor J."/>
            <person name="Negash T."/>
            <person name="Nguyen T."/>
            <person name="Nguyen N."/>
            <person name="Nicol R."/>
            <person name="Norbu C."/>
            <person name="Norbu N."/>
            <person name="Novod N."/>
            <person name="O'Neill B."/>
            <person name="Osman S."/>
            <person name="Markiewicz E."/>
            <person name="Oyono O.L."/>
            <person name="Patti C."/>
            <person name="Phunkhang P."/>
            <person name="Pierre F."/>
            <person name="Priest M."/>
            <person name="Raghuraman S."/>
            <person name="Rege F."/>
            <person name="Reyes R."/>
            <person name="Rise C."/>
            <person name="Rogov P."/>
            <person name="Ross K."/>
            <person name="Ryan E."/>
            <person name="Settipalli S."/>
            <person name="Shea T."/>
            <person name="Sherpa N."/>
            <person name="Shi L."/>
            <person name="Shih D."/>
            <person name="Sparrow T."/>
            <person name="Spaulding J."/>
            <person name="Stalker J."/>
            <person name="Stange-Thomann N."/>
            <person name="Stavropoulos S."/>
            <person name="Stone C."/>
            <person name="Strader C."/>
            <person name="Tesfaye S."/>
            <person name="Thomson T."/>
            <person name="Thoulutsang Y."/>
            <person name="Thoulutsang D."/>
            <person name="Topham K."/>
            <person name="Topping I."/>
            <person name="Tsamla T."/>
            <person name="Vassiliev H."/>
            <person name="Vo A."/>
            <person name="Wangchuk T."/>
            <person name="Wangdi T."/>
            <person name="Weiand M."/>
            <person name="Wilkinson J."/>
            <person name="Wilson A."/>
            <person name="Yadav S."/>
            <person name="Young G."/>
            <person name="Yu Q."/>
            <person name="Zembek L."/>
            <person name="Zhong D."/>
            <person name="Zimmer A."/>
            <person name="Zwirko Z."/>
            <person name="Jaffe D.B."/>
            <person name="Alvarez P."/>
            <person name="Brockman W."/>
            <person name="Butler J."/>
            <person name="Chin C."/>
            <person name="Gnerre S."/>
            <person name="Grabherr M."/>
            <person name="Kleber M."/>
            <person name="Mauceli E."/>
            <person name="MacCallum I."/>
        </authorList>
    </citation>
    <scope>NUCLEOTIDE SEQUENCE [LARGE SCALE GENOMIC DNA]</scope>
    <source>
        <strain evidence="13">Tucson 14024-0371.13</strain>
    </source>
</reference>
<proteinExistence type="inferred from homology"/>